<reference evidence="2" key="1">
    <citation type="submission" date="2022-11" db="EMBL/GenBank/DDBJ databases">
        <authorList>
            <person name="Petersen C."/>
        </authorList>
    </citation>
    <scope>NUCLEOTIDE SEQUENCE</scope>
    <source>
        <strain evidence="2">IBT 30069</strain>
    </source>
</reference>
<protein>
    <submittedName>
        <fullName evidence="2">Uncharacterized protein</fullName>
    </submittedName>
</protein>
<dbReference type="OrthoDB" id="4457531at2759"/>
<keyword evidence="3" id="KW-1185">Reference proteome</keyword>
<dbReference type="EMBL" id="JAPQKH010000012">
    <property type="protein sequence ID" value="KAJ5080926.1"/>
    <property type="molecule type" value="Genomic_DNA"/>
</dbReference>
<feature type="region of interest" description="Disordered" evidence="1">
    <location>
        <begin position="1"/>
        <end position="25"/>
    </location>
</feature>
<reference evidence="2" key="2">
    <citation type="journal article" date="2023" name="IMA Fungus">
        <title>Comparative genomic study of the Penicillium genus elucidates a diverse pangenome and 15 lateral gene transfer events.</title>
        <authorList>
            <person name="Petersen C."/>
            <person name="Sorensen T."/>
            <person name="Nielsen M.R."/>
            <person name="Sondergaard T.E."/>
            <person name="Sorensen J.L."/>
            <person name="Fitzpatrick D.A."/>
            <person name="Frisvad J.C."/>
            <person name="Nielsen K.L."/>
        </authorList>
    </citation>
    <scope>NUCLEOTIDE SEQUENCE</scope>
    <source>
        <strain evidence="2">IBT 30069</strain>
    </source>
</reference>
<evidence type="ECO:0000256" key="1">
    <source>
        <dbReference type="SAM" id="MobiDB-lite"/>
    </source>
</evidence>
<name>A0A9W9JT57_9EURO</name>
<evidence type="ECO:0000313" key="2">
    <source>
        <dbReference type="EMBL" id="KAJ5080926.1"/>
    </source>
</evidence>
<sequence>MELENDPALPTLQAQTEAGAPIALPWSREERSLLTGFDSSKMRDSSNGPWKATTSPFSAQSIVTATIVPDASGGVGVYREGFSTRSESSNEHLSASLGVTVGYSFLNANVTGEYDKNVNETKNALKSSRNASFRVGRVVLDRPPDFSLEATTILTQPDGDSRFCERYGDYYIHGYELGADAGACISAESSDYSSTETLKITVTVKVLFVSASVSHTKTFEDQKSSASFAFSGFSTLHGEVKKCPRSSPDGPTSMVDLVEMQKEATEHLARVAKLDHEIQERMTSLGLTEGAKLPLNLCGEVCRSGLVVQLLLAPFANLFEYQAICAKRDLLAIAATDSMAKPLVPLSNKIRRC</sequence>
<evidence type="ECO:0000313" key="3">
    <source>
        <dbReference type="Proteomes" id="UP001149165"/>
    </source>
</evidence>
<dbReference type="AlphaFoldDB" id="A0A9W9JT57"/>
<organism evidence="2 3">
    <name type="scientific">Penicillium angulare</name>
    <dbReference type="NCBI Taxonomy" id="116970"/>
    <lineage>
        <taxon>Eukaryota</taxon>
        <taxon>Fungi</taxon>
        <taxon>Dikarya</taxon>
        <taxon>Ascomycota</taxon>
        <taxon>Pezizomycotina</taxon>
        <taxon>Eurotiomycetes</taxon>
        <taxon>Eurotiomycetidae</taxon>
        <taxon>Eurotiales</taxon>
        <taxon>Aspergillaceae</taxon>
        <taxon>Penicillium</taxon>
    </lineage>
</organism>
<dbReference type="Proteomes" id="UP001149165">
    <property type="component" value="Unassembled WGS sequence"/>
</dbReference>
<gene>
    <name evidence="2" type="ORF">N7456_013636</name>
</gene>
<accession>A0A9W9JT57</accession>
<comment type="caution">
    <text evidence="2">The sequence shown here is derived from an EMBL/GenBank/DDBJ whole genome shotgun (WGS) entry which is preliminary data.</text>
</comment>
<proteinExistence type="predicted"/>